<dbReference type="AlphaFoldDB" id="A0AA96GA12"/>
<dbReference type="RefSeq" id="WP_312643750.1">
    <property type="nucleotide sequence ID" value="NZ_CP116967.1"/>
</dbReference>
<dbReference type="InterPro" id="IPR050065">
    <property type="entry name" value="GlmU-like"/>
</dbReference>
<evidence type="ECO:0000313" key="5">
    <source>
        <dbReference type="Proteomes" id="UP001302719"/>
    </source>
</evidence>
<organism evidence="4 5">
    <name type="scientific">Candidatus Nitrospira allomarina</name>
    <dbReference type="NCBI Taxonomy" id="3020900"/>
    <lineage>
        <taxon>Bacteria</taxon>
        <taxon>Pseudomonadati</taxon>
        <taxon>Nitrospirota</taxon>
        <taxon>Nitrospiria</taxon>
        <taxon>Nitrospirales</taxon>
        <taxon>Nitrospiraceae</taxon>
        <taxon>Nitrospira</taxon>
    </lineage>
</organism>
<dbReference type="CDD" id="cd02523">
    <property type="entry name" value="PC_cytidylyltransferase"/>
    <property type="match status" value="1"/>
</dbReference>
<evidence type="ECO:0000256" key="2">
    <source>
        <dbReference type="ARBA" id="ARBA00022695"/>
    </source>
</evidence>
<dbReference type="SUPFAM" id="SSF53448">
    <property type="entry name" value="Nucleotide-diphospho-sugar transferases"/>
    <property type="match status" value="1"/>
</dbReference>
<accession>A0AA96GA12</accession>
<protein>
    <submittedName>
        <fullName evidence="4">Phosphocholine cytidylyltransferase family protein</fullName>
    </submittedName>
</protein>
<evidence type="ECO:0000313" key="4">
    <source>
        <dbReference type="EMBL" id="WNM58224.1"/>
    </source>
</evidence>
<dbReference type="Proteomes" id="UP001302719">
    <property type="component" value="Chromosome"/>
</dbReference>
<sequence>MKAVILSAGQGKRLLPHTADKPKCTVPVNGLPIVKRQIQALLRAGIDSIHIVVGFGAEKVEALLTDEMASGSVRTIYNPFFAMADNLMSCWAARNDMSQDFLLINGDTLFESAVLDGLLQAPSNPITLVTDEKIRYDADDMKVIVHGSQLDRIGKTLTIEQVNGESIGMIRFQGNGPKIFLSTLDQRIRKPEALKQWYLSLIDELAQQGHVSTFCIKGLKWAEIDNPSDLEQAERLFKN</sequence>
<dbReference type="PANTHER" id="PTHR43584:SF8">
    <property type="entry name" value="N-ACETYLMURAMATE ALPHA-1-PHOSPHATE URIDYLYLTRANSFERASE"/>
    <property type="match status" value="1"/>
</dbReference>
<reference evidence="4 5" key="1">
    <citation type="submission" date="2023-01" db="EMBL/GenBank/DDBJ databases">
        <title>Cultivation and genomic characterization of new, ubiquitous marine nitrite-oxidizing bacteria from the Nitrospirales.</title>
        <authorList>
            <person name="Mueller A.J."/>
            <person name="Daebeler A."/>
            <person name="Herbold C.W."/>
            <person name="Kirkegaard R.H."/>
            <person name="Daims H."/>
        </authorList>
    </citation>
    <scope>NUCLEOTIDE SEQUENCE [LARGE SCALE GENOMIC DNA]</scope>
    <source>
        <strain evidence="4 5">VA</strain>
    </source>
</reference>
<keyword evidence="2 4" id="KW-0548">Nucleotidyltransferase</keyword>
<proteinExistence type="predicted"/>
<feature type="domain" description="MobA-like NTP transferase" evidence="3">
    <location>
        <begin position="3"/>
        <end position="129"/>
    </location>
</feature>
<dbReference type="KEGG" id="nall:PP769_00255"/>
<dbReference type="InterPro" id="IPR029044">
    <property type="entry name" value="Nucleotide-diphossugar_trans"/>
</dbReference>
<gene>
    <name evidence="4" type="ORF">PP769_00255</name>
</gene>
<dbReference type="EMBL" id="CP116967">
    <property type="protein sequence ID" value="WNM58224.1"/>
    <property type="molecule type" value="Genomic_DNA"/>
</dbReference>
<dbReference type="GO" id="GO:0016779">
    <property type="term" value="F:nucleotidyltransferase activity"/>
    <property type="evidence" value="ECO:0007669"/>
    <property type="project" value="UniProtKB-KW"/>
</dbReference>
<dbReference type="Gene3D" id="3.90.550.10">
    <property type="entry name" value="Spore Coat Polysaccharide Biosynthesis Protein SpsA, Chain A"/>
    <property type="match status" value="1"/>
</dbReference>
<evidence type="ECO:0000259" key="3">
    <source>
        <dbReference type="Pfam" id="PF12804"/>
    </source>
</evidence>
<keyword evidence="1" id="KW-0808">Transferase</keyword>
<evidence type="ECO:0000256" key="1">
    <source>
        <dbReference type="ARBA" id="ARBA00022679"/>
    </source>
</evidence>
<dbReference type="PANTHER" id="PTHR43584">
    <property type="entry name" value="NUCLEOTIDYL TRANSFERASE"/>
    <property type="match status" value="1"/>
</dbReference>
<dbReference type="InterPro" id="IPR025877">
    <property type="entry name" value="MobA-like_NTP_Trfase"/>
</dbReference>
<dbReference type="Pfam" id="PF12804">
    <property type="entry name" value="NTP_transf_3"/>
    <property type="match status" value="1"/>
</dbReference>
<keyword evidence="5" id="KW-1185">Reference proteome</keyword>
<name>A0AA96GA12_9BACT</name>